<evidence type="ECO:0008006" key="7">
    <source>
        <dbReference type="Google" id="ProtNLM"/>
    </source>
</evidence>
<dbReference type="STRING" id="246404.A0A507F279"/>
<keyword evidence="3" id="KW-0539">Nucleus</keyword>
<keyword evidence="6" id="KW-1185">Reference proteome</keyword>
<name>A0A507F279_9FUNG</name>
<evidence type="ECO:0000256" key="3">
    <source>
        <dbReference type="ARBA" id="ARBA00023242"/>
    </source>
</evidence>
<feature type="region of interest" description="Disordered" evidence="4">
    <location>
        <begin position="121"/>
        <end position="183"/>
    </location>
</feature>
<dbReference type="Proteomes" id="UP000320333">
    <property type="component" value="Unassembled WGS sequence"/>
</dbReference>
<feature type="compositionally biased region" description="Polar residues" evidence="4">
    <location>
        <begin position="382"/>
        <end position="402"/>
    </location>
</feature>
<dbReference type="InterPro" id="IPR024661">
    <property type="entry name" value="RNA_pol_III_Rpc31"/>
</dbReference>
<dbReference type="GO" id="GO:0006383">
    <property type="term" value="P:transcription by RNA polymerase III"/>
    <property type="evidence" value="ECO:0007669"/>
    <property type="project" value="InterPro"/>
</dbReference>
<comment type="similarity">
    <text evidence="2">Belongs to the eukaryotic RPC7 RNA polymerase subunit family.</text>
</comment>
<comment type="subcellular location">
    <subcellularLocation>
        <location evidence="1">Nucleus</location>
    </subcellularLocation>
</comment>
<dbReference type="OrthoDB" id="5377312at2759"/>
<dbReference type="PANTHER" id="PTHR15367:SF2">
    <property type="entry name" value="DNA-DIRECTED RNA POLYMERASE III SUBUNIT"/>
    <property type="match status" value="1"/>
</dbReference>
<feature type="compositionally biased region" description="Basic and acidic residues" evidence="4">
    <location>
        <begin position="136"/>
        <end position="153"/>
    </location>
</feature>
<feature type="region of interest" description="Disordered" evidence="4">
    <location>
        <begin position="382"/>
        <end position="409"/>
    </location>
</feature>
<dbReference type="Pfam" id="PF11705">
    <property type="entry name" value="RNA_pol_3_Rpc31"/>
    <property type="match status" value="1"/>
</dbReference>
<reference evidence="5 6" key="1">
    <citation type="journal article" date="2019" name="Sci. Rep.">
        <title>Comparative genomics of chytrid fungi reveal insights into the obligate biotrophic and pathogenic lifestyle of Synchytrium endobioticum.</title>
        <authorList>
            <person name="van de Vossenberg B.T.L.H."/>
            <person name="Warris S."/>
            <person name="Nguyen H.D.T."/>
            <person name="van Gent-Pelzer M.P.E."/>
            <person name="Joly D.L."/>
            <person name="van de Geest H.C."/>
            <person name="Bonants P.J.M."/>
            <person name="Smith D.S."/>
            <person name="Levesque C.A."/>
            <person name="van der Lee T.A.J."/>
        </authorList>
    </citation>
    <scope>NUCLEOTIDE SEQUENCE [LARGE SCALE GENOMIC DNA]</scope>
    <source>
        <strain evidence="5 6">CBS 675.73</strain>
    </source>
</reference>
<evidence type="ECO:0000256" key="1">
    <source>
        <dbReference type="ARBA" id="ARBA00004123"/>
    </source>
</evidence>
<evidence type="ECO:0000256" key="2">
    <source>
        <dbReference type="ARBA" id="ARBA00008352"/>
    </source>
</evidence>
<dbReference type="EMBL" id="QEAP01000307">
    <property type="protein sequence ID" value="TPX69707.1"/>
    <property type="molecule type" value="Genomic_DNA"/>
</dbReference>
<dbReference type="AlphaFoldDB" id="A0A507F279"/>
<feature type="compositionally biased region" description="Acidic residues" evidence="4">
    <location>
        <begin position="161"/>
        <end position="183"/>
    </location>
</feature>
<protein>
    <recommendedName>
        <fullName evidence="7">DNA-directed RNA polymerase III subunit</fullName>
    </recommendedName>
</protein>
<comment type="caution">
    <text evidence="5">The sequence shown here is derived from an EMBL/GenBank/DDBJ whole genome shotgun (WGS) entry which is preliminary data.</text>
</comment>
<evidence type="ECO:0000313" key="6">
    <source>
        <dbReference type="Proteomes" id="UP000320333"/>
    </source>
</evidence>
<evidence type="ECO:0000313" key="5">
    <source>
        <dbReference type="EMBL" id="TPX69707.1"/>
    </source>
</evidence>
<evidence type="ECO:0000256" key="4">
    <source>
        <dbReference type="SAM" id="MobiDB-lite"/>
    </source>
</evidence>
<accession>A0A507F279</accession>
<dbReference type="PANTHER" id="PTHR15367">
    <property type="entry name" value="DNA-DIRECTED RNA POLYMERASE III"/>
    <property type="match status" value="1"/>
</dbReference>
<gene>
    <name evidence="5" type="ORF">CcCBS67573_g06780</name>
</gene>
<dbReference type="GO" id="GO:0005666">
    <property type="term" value="C:RNA polymerase III complex"/>
    <property type="evidence" value="ECO:0007669"/>
    <property type="project" value="TreeGrafter"/>
</dbReference>
<proteinExistence type="inferred from homology"/>
<dbReference type="Pfam" id="PF14223">
    <property type="entry name" value="Retrotran_gag_2"/>
    <property type="match status" value="1"/>
</dbReference>
<sequence length="409" mass="46633">MSRGGFRGGRGGGRGGFGRGQFGLEVEGLDISFHDIPLFPEMRLPPVFKQLAENERELLDIDKAWMKEFKESPYHVEAPPVRDDIERYSDRFKSWSRPKTKSMTSVPTDLKYFPDELHQVKDPSKRPVTKTAKGGIDLEKRLKELENEEDSNKKAKTGGAIDEEEEVVEQDYDEENEEEEDDYVNDYYDDDHDGVGGDESDHEPGEMILDRTNYREWCIATKFYLMSKNVAGTLNSSQPPQDDPGYSEWMEMDGEAIGRIGLRVSVKYYEYIRSATTAKEMMDILKEHFEPSATILVLQSSRAFYGGTKLAQGGDLVEHLGEMQRHRRILSENGQKISDGEMNYQVRLSLPKSLGQQLGIVMLQPYNEFKAALLDGYYDQRGTSQKKNGNSGRSECAEQQTKIPFDIRL</sequence>
<organism evidence="5 6">
    <name type="scientific">Chytriomyces confervae</name>
    <dbReference type="NCBI Taxonomy" id="246404"/>
    <lineage>
        <taxon>Eukaryota</taxon>
        <taxon>Fungi</taxon>
        <taxon>Fungi incertae sedis</taxon>
        <taxon>Chytridiomycota</taxon>
        <taxon>Chytridiomycota incertae sedis</taxon>
        <taxon>Chytridiomycetes</taxon>
        <taxon>Chytridiales</taxon>
        <taxon>Chytriomycetaceae</taxon>
        <taxon>Chytriomyces</taxon>
    </lineage>
</organism>